<dbReference type="CDD" id="cd00866">
    <property type="entry name" value="PEBP_euk"/>
    <property type="match status" value="1"/>
</dbReference>
<dbReference type="GO" id="GO:0005543">
    <property type="term" value="F:phospholipid binding"/>
    <property type="evidence" value="ECO:0007669"/>
    <property type="project" value="TreeGrafter"/>
</dbReference>
<dbReference type="PANTHER" id="PTHR11362">
    <property type="entry name" value="PHOSPHATIDYLETHANOLAMINE-BINDING PROTEIN"/>
    <property type="match status" value="1"/>
</dbReference>
<dbReference type="OrthoDB" id="2506647at2759"/>
<sequence length="209" mass="22323">MLHQSAFVLLSLVGSIFAQDTNLATVKKAFDEAHIPGNLSLPFHPKVLLEVSFPQNIGRPITLHAGIQLPRNATAGPPFFSVVGPAGKGPFVIATVDLDPPTPQAPTLAQIRHFLGGNFVYKAPKESVLLTNRTPAVSEFRQPTPPAGSDPHRYVFLLFEQSKTFNDQTLITPTSPIFNFNISSFAAAVGLGQPIGGTFMLVGPDPTTA</sequence>
<reference evidence="2" key="1">
    <citation type="submission" date="2021-02" db="EMBL/GenBank/DDBJ databases">
        <title>Psilocybe cubensis genome.</title>
        <authorList>
            <person name="Mckernan K.J."/>
            <person name="Crawford S."/>
            <person name="Trippe A."/>
            <person name="Kane L.T."/>
            <person name="Mclaughlin S."/>
        </authorList>
    </citation>
    <scope>NUCLEOTIDE SEQUENCE [LARGE SCALE GENOMIC DNA]</scope>
    <source>
        <strain evidence="2">MGC-MH-2018</strain>
    </source>
</reference>
<dbReference type="InterPro" id="IPR008914">
    <property type="entry name" value="PEBP"/>
</dbReference>
<evidence type="ECO:0000256" key="1">
    <source>
        <dbReference type="SAM" id="SignalP"/>
    </source>
</evidence>
<proteinExistence type="predicted"/>
<dbReference type="GO" id="GO:0030162">
    <property type="term" value="P:regulation of proteolysis"/>
    <property type="evidence" value="ECO:0007669"/>
    <property type="project" value="TreeGrafter"/>
</dbReference>
<dbReference type="SUPFAM" id="SSF49777">
    <property type="entry name" value="PEBP-like"/>
    <property type="match status" value="1"/>
</dbReference>
<dbReference type="InterPro" id="IPR036610">
    <property type="entry name" value="PEBP-like_sf"/>
</dbReference>
<feature type="chain" id="PRO_5034898547" description="PEBP-like protein" evidence="1">
    <location>
        <begin position="19"/>
        <end position="209"/>
    </location>
</feature>
<feature type="signal peptide" evidence="1">
    <location>
        <begin position="1"/>
        <end position="18"/>
    </location>
</feature>
<dbReference type="Gene3D" id="3.90.280.10">
    <property type="entry name" value="PEBP-like"/>
    <property type="match status" value="1"/>
</dbReference>
<dbReference type="PANTHER" id="PTHR11362:SF78">
    <property type="entry name" value="PROTEASE INHIBITOR"/>
    <property type="match status" value="1"/>
</dbReference>
<dbReference type="AlphaFoldDB" id="A0A8H7XW19"/>
<accession>A0A8H7XW19</accession>
<dbReference type="EMBL" id="JAFIQS010000008">
    <property type="protein sequence ID" value="KAG5166695.1"/>
    <property type="molecule type" value="Genomic_DNA"/>
</dbReference>
<gene>
    <name evidence="2" type="ORF">JR316_008785</name>
</gene>
<dbReference type="GO" id="GO:0030414">
    <property type="term" value="F:peptidase inhibitor activity"/>
    <property type="evidence" value="ECO:0007669"/>
    <property type="project" value="TreeGrafter"/>
</dbReference>
<organism evidence="2">
    <name type="scientific">Psilocybe cubensis</name>
    <name type="common">Psychedelic mushroom</name>
    <name type="synonym">Stropharia cubensis</name>
    <dbReference type="NCBI Taxonomy" id="181762"/>
    <lineage>
        <taxon>Eukaryota</taxon>
        <taxon>Fungi</taxon>
        <taxon>Dikarya</taxon>
        <taxon>Basidiomycota</taxon>
        <taxon>Agaricomycotina</taxon>
        <taxon>Agaricomycetes</taxon>
        <taxon>Agaricomycetidae</taxon>
        <taxon>Agaricales</taxon>
        <taxon>Agaricineae</taxon>
        <taxon>Strophariaceae</taxon>
        <taxon>Psilocybe</taxon>
    </lineage>
</organism>
<keyword evidence="1" id="KW-0732">Signal</keyword>
<dbReference type="Pfam" id="PF01161">
    <property type="entry name" value="PBP"/>
    <property type="match status" value="1"/>
</dbReference>
<protein>
    <recommendedName>
        <fullName evidence="3">PEBP-like protein</fullName>
    </recommendedName>
</protein>
<dbReference type="GO" id="GO:0046578">
    <property type="term" value="P:regulation of Ras protein signal transduction"/>
    <property type="evidence" value="ECO:0007669"/>
    <property type="project" value="TreeGrafter"/>
</dbReference>
<dbReference type="InterPro" id="IPR035810">
    <property type="entry name" value="PEBP_euk"/>
</dbReference>
<evidence type="ECO:0008006" key="3">
    <source>
        <dbReference type="Google" id="ProtNLM"/>
    </source>
</evidence>
<evidence type="ECO:0000313" key="2">
    <source>
        <dbReference type="EMBL" id="KAG5166695.1"/>
    </source>
</evidence>
<comment type="caution">
    <text evidence="2">The sequence shown here is derived from an EMBL/GenBank/DDBJ whole genome shotgun (WGS) entry which is preliminary data.</text>
</comment>
<name>A0A8H7XW19_PSICU</name>